<sequence>MSEGGGMNYYRRNIDEYMRETKHLSPLEHGIYFLLLDHYYTTEKPIPADKAYRFACARTKKEKNAADLILNTFFSLQEDGWHNKRCDEDIAAHKEGNGNITAEGKSLP</sequence>
<proteinExistence type="predicted"/>
<dbReference type="AlphaFoldDB" id="Q9PCU1"/>
<reference evidence="1 2" key="1">
    <citation type="journal article" date="2000" name="Nature">
        <title>The genome sequence of the plant pathogen Xylella fastidiosa.</title>
        <authorList>
            <person name="Simpson A.J."/>
            <person name="Reinach F.C."/>
            <person name="Arruda P."/>
            <person name="Abreu F.A."/>
            <person name="Acencio M."/>
            <person name="Alvarenga R."/>
            <person name="Alves L.M."/>
            <person name="Araya J.E."/>
            <person name="Baia G.S."/>
            <person name="Baptista C.S."/>
            <person name="Barros M.H."/>
            <person name="Bonaccorsi E.D."/>
            <person name="Bordin S."/>
            <person name="Bove J.M."/>
            <person name="Briones M.R."/>
            <person name="Bueno M.R."/>
            <person name="Camargo A.A."/>
            <person name="Camargo L.E."/>
            <person name="Carraro D.M."/>
            <person name="Carrer H."/>
            <person name="Colauto N.B."/>
            <person name="Colombo C."/>
            <person name="Costa F.F."/>
            <person name="Costa M.C."/>
            <person name="Costa-Neto C.M."/>
            <person name="Coutinho L.L."/>
            <person name="Cristofani M."/>
            <person name="Dias-Neto E."/>
            <person name="Docena C."/>
            <person name="El-Dorry H."/>
            <person name="Facincani A.P."/>
            <person name="Ferreira A.J."/>
            <person name="Ferreira V.C."/>
            <person name="Ferro J.A."/>
            <person name="Fraga J.S."/>
            <person name="Franca S.C."/>
            <person name="Franco M.C."/>
            <person name="Frohme M."/>
            <person name="Furlan L.R."/>
            <person name="Garnier M."/>
            <person name="Goldman G.H."/>
            <person name="Goldman M.H."/>
            <person name="Gomes S.L."/>
            <person name="Gruber A."/>
            <person name="Ho P.L."/>
            <person name="Hoheisel J.D."/>
            <person name="Junqueira M.L."/>
            <person name="Kemper E.L."/>
            <person name="Kitajima J.P."/>
            <person name="Krieger J.E."/>
            <person name="Kuramae E.E."/>
            <person name="Laigret F."/>
            <person name="Lambais M.R."/>
            <person name="Leite L.C."/>
            <person name="Lemos E.G."/>
            <person name="Lemos M.V."/>
            <person name="Lopes S.A."/>
            <person name="Lopes C.R."/>
            <person name="Machado J.A."/>
            <person name="Machado M.A."/>
            <person name="Madeira A.M."/>
            <person name="Madeira H.M."/>
            <person name="Marino C.L."/>
            <person name="Marques M.V."/>
            <person name="Martins E.A."/>
            <person name="Martins E.M."/>
            <person name="Matsukuma A.Y."/>
            <person name="Menck C.F."/>
            <person name="Miracca E.C."/>
            <person name="Miyaki C.Y."/>
            <person name="Monteriro-Vitorello C.B."/>
            <person name="Moon D.H."/>
            <person name="Nagai M.A."/>
            <person name="Nascimento A.L."/>
            <person name="Netto L.E."/>
            <person name="Nhani A.Jr."/>
            <person name="Nobrega F.G."/>
            <person name="Nunes L.R."/>
            <person name="Oliveira M.A."/>
            <person name="de Oliveira M.C."/>
            <person name="de Oliveira R.C."/>
            <person name="Palmieri D.A."/>
            <person name="Paris A."/>
            <person name="Peixoto B.R."/>
            <person name="Pereira G.A."/>
            <person name="Pereira H.A.Jr."/>
            <person name="Pesquero J.B."/>
            <person name="Quaggio R.B."/>
            <person name="Roberto P.G."/>
            <person name="Rodrigues V."/>
            <person name="de M Rosa A.J."/>
            <person name="de Rosa V.E.Jr."/>
            <person name="de Sa R.G."/>
            <person name="Santelli R.V."/>
            <person name="Sawasaki H.E."/>
            <person name="da Silva A.C."/>
            <person name="da Silva A.M."/>
            <person name="da Silva F.R."/>
            <person name="da Silva W.A.Jr."/>
            <person name="da Silveira J.F."/>
            <person name="Silvestri M.L."/>
            <person name="Siqueira W.J."/>
            <person name="de Souza A.A."/>
            <person name="de Souza A.P."/>
            <person name="Terenzi M.F."/>
            <person name="Truffi D."/>
            <person name="Tsai S.M."/>
            <person name="Tsuhako M.H."/>
            <person name="Vallada H."/>
            <person name="Van Sluys M.A."/>
            <person name="Verjovski-Almeida S."/>
            <person name="Vettore A.L."/>
            <person name="Zago M.A."/>
            <person name="Zatz M."/>
            <person name="Meidanis J."/>
            <person name="Setubal J.C."/>
        </authorList>
    </citation>
    <scope>NUCLEOTIDE SEQUENCE [LARGE SCALE GENOMIC DNA]</scope>
    <source>
        <strain evidence="1 2">9a5c</strain>
    </source>
</reference>
<dbReference type="Pfam" id="PF07120">
    <property type="entry name" value="DUF1376"/>
    <property type="match status" value="1"/>
</dbReference>
<dbReference type="EMBL" id="AE003849">
    <property type="protein sequence ID" value="AAF84473.1"/>
    <property type="molecule type" value="Genomic_DNA"/>
</dbReference>
<dbReference type="KEGG" id="xfa:XF_1664"/>
<protein>
    <recommendedName>
        <fullName evidence="3">DUF1376 domain-containing protein</fullName>
    </recommendedName>
</protein>
<evidence type="ECO:0000313" key="1">
    <source>
        <dbReference type="EMBL" id="AAF84473.1"/>
    </source>
</evidence>
<dbReference type="STRING" id="160492.XF_1664"/>
<evidence type="ECO:0008006" key="3">
    <source>
        <dbReference type="Google" id="ProtNLM"/>
    </source>
</evidence>
<dbReference type="Proteomes" id="UP000000812">
    <property type="component" value="Chromosome"/>
</dbReference>
<dbReference type="HOGENOM" id="CLU_2195929_0_0_6"/>
<dbReference type="eggNOG" id="COG3756">
    <property type="taxonomic scope" value="Bacteria"/>
</dbReference>
<accession>Q9PCU1</accession>
<dbReference type="PIR" id="C82653">
    <property type="entry name" value="C82653"/>
</dbReference>
<name>Q9PCU1_XYLFA</name>
<dbReference type="InterPro" id="IPR010781">
    <property type="entry name" value="DUF1376"/>
</dbReference>
<organism evidence="1 2">
    <name type="scientific">Xylella fastidiosa (strain 9a5c)</name>
    <dbReference type="NCBI Taxonomy" id="160492"/>
    <lineage>
        <taxon>Bacteria</taxon>
        <taxon>Pseudomonadati</taxon>
        <taxon>Pseudomonadota</taxon>
        <taxon>Gammaproteobacteria</taxon>
        <taxon>Lysobacterales</taxon>
        <taxon>Lysobacteraceae</taxon>
        <taxon>Xylella</taxon>
    </lineage>
</organism>
<evidence type="ECO:0000313" key="2">
    <source>
        <dbReference type="Proteomes" id="UP000000812"/>
    </source>
</evidence>
<gene>
    <name evidence="1" type="ordered locus">XF_1664</name>
</gene>